<reference evidence="2 3" key="1">
    <citation type="submission" date="2019-03" db="EMBL/GenBank/DDBJ databases">
        <authorList>
            <person name="Li J."/>
        </authorList>
    </citation>
    <scope>NUCLEOTIDE SEQUENCE [LARGE SCALE GENOMIC DNA]</scope>
    <source>
        <strain evidence="2 3">3058</strain>
    </source>
</reference>
<dbReference type="Gene3D" id="3.40.1310.20">
    <property type="match status" value="1"/>
</dbReference>
<dbReference type="Pfam" id="PF23343">
    <property type="entry name" value="REP_ORF2-G2P"/>
    <property type="match status" value="1"/>
</dbReference>
<evidence type="ECO:0000313" key="2">
    <source>
        <dbReference type="EMBL" id="TGN34832.1"/>
    </source>
</evidence>
<feature type="domain" description="Replication-associated protein ORF2/G2P" evidence="1">
    <location>
        <begin position="32"/>
        <end position="138"/>
    </location>
</feature>
<dbReference type="InterPro" id="IPR056906">
    <property type="entry name" value="ORF2/G2P_dom"/>
</dbReference>
<organism evidence="2 3">
    <name type="scientific">Paracoccus liaowanqingii</name>
    <dbReference type="NCBI Taxonomy" id="2560053"/>
    <lineage>
        <taxon>Bacteria</taxon>
        <taxon>Pseudomonadati</taxon>
        <taxon>Pseudomonadota</taxon>
        <taxon>Alphaproteobacteria</taxon>
        <taxon>Rhodobacterales</taxon>
        <taxon>Paracoccaceae</taxon>
        <taxon>Paracoccus</taxon>
    </lineage>
</organism>
<evidence type="ECO:0000259" key="1">
    <source>
        <dbReference type="Pfam" id="PF23343"/>
    </source>
</evidence>
<feature type="non-terminal residue" evidence="2">
    <location>
        <position position="210"/>
    </location>
</feature>
<dbReference type="EMBL" id="SRPG01000644">
    <property type="protein sequence ID" value="TGN34832.1"/>
    <property type="molecule type" value="Genomic_DNA"/>
</dbReference>
<evidence type="ECO:0000313" key="3">
    <source>
        <dbReference type="Proteomes" id="UP000297972"/>
    </source>
</evidence>
<accession>A0A4Z1C546</accession>
<keyword evidence="3" id="KW-1185">Reference proteome</keyword>
<dbReference type="AlphaFoldDB" id="A0A4Z1C546"/>
<comment type="caution">
    <text evidence="2">The sequence shown here is derived from an EMBL/GenBank/DDBJ whole genome shotgun (WGS) entry which is preliminary data.</text>
</comment>
<sequence length="210" mass="24844">MKRTDSMTSLLRTMRKIREYINANFTGGKNELFVTLTYETCMTDITQLGQDTQNFLARLKYFCQKKWERNGIFEYIWVREVQERGAWHLHLLIKFPRKRSVYLANEDVRKIWGNGFVNVKRLKNVTNVGAYISAYLTDLVEEEQKKYYKRLENRRGHCFTKIAEKEKRVIKGGRCHLYPTGMRLFGHSKGITPPKAFVMSYAKAKEYFGV</sequence>
<protein>
    <recommendedName>
        <fullName evidence="1">Replication-associated protein ORF2/G2P domain-containing protein</fullName>
    </recommendedName>
</protein>
<proteinExistence type="predicted"/>
<dbReference type="Proteomes" id="UP000297972">
    <property type="component" value="Unassembled WGS sequence"/>
</dbReference>
<name>A0A4Z1C546_9RHOB</name>
<gene>
    <name evidence="2" type="ORF">E4L95_23550</name>
</gene>